<reference evidence="3 8" key="1">
    <citation type="submission" date="2018-04" db="EMBL/GenBank/DDBJ databases">
        <authorList>
            <person name="Van Tyne D."/>
        </authorList>
    </citation>
    <scope>NUCLEOTIDE SEQUENCE [LARGE SCALE GENOMIC DNA]</scope>
    <source>
        <strain evidence="3 8">B2535</strain>
    </source>
</reference>
<dbReference type="RefSeq" id="WP_002359794.1">
    <property type="nucleotide sequence ID" value="NZ_AP031218.1"/>
</dbReference>
<dbReference type="PROSITE" id="PS50943">
    <property type="entry name" value="HTH_CROC1"/>
    <property type="match status" value="1"/>
</dbReference>
<evidence type="ECO:0000313" key="8">
    <source>
        <dbReference type="Proteomes" id="UP000244140"/>
    </source>
</evidence>
<reference evidence="6 11" key="4">
    <citation type="submission" date="2023-02" db="EMBL/GenBank/DDBJ databases">
        <title>Results of the 2020 Genomic Proficiency Test for the network of European Union Reference Laboratory for Antimicrobial Resistance assessing whole genome sequencing capacities.</title>
        <authorList>
            <person name="Hoffmann M."/>
            <person name="Luo Y."/>
            <person name="Sorensen L.H."/>
            <person name="Pedersen S.K."/>
            <person name="Hendriksen R.S."/>
        </authorList>
    </citation>
    <scope>NUCLEOTIDE SEQUENCE [LARGE SCALE GENOMIC DNA]</scope>
    <source>
        <strain evidence="6 11">GENOMIC22-006</strain>
    </source>
</reference>
<dbReference type="Proteomes" id="UP001221642">
    <property type="component" value="Chromosome"/>
</dbReference>
<evidence type="ECO:0000313" key="7">
    <source>
        <dbReference type="EMBL" id="WER41843.1"/>
    </source>
</evidence>
<evidence type="ECO:0000259" key="2">
    <source>
        <dbReference type="PROSITE" id="PS50943"/>
    </source>
</evidence>
<dbReference type="EMBL" id="CP060804">
    <property type="protein sequence ID" value="QNP36881.1"/>
    <property type="molecule type" value="Genomic_DNA"/>
</dbReference>
<evidence type="ECO:0000313" key="4">
    <source>
        <dbReference type="EMBL" id="QNP36881.1"/>
    </source>
</evidence>
<dbReference type="EMBL" id="CP119159">
    <property type="protein sequence ID" value="WEH23638.1"/>
    <property type="molecule type" value="Genomic_DNA"/>
</dbReference>
<dbReference type="SMR" id="A0A1Q1FVS3"/>
<dbReference type="Proteomes" id="UP000244140">
    <property type="component" value="Unassembled WGS sequence"/>
</dbReference>
<accession>A0A1Q1FVS3</accession>
<evidence type="ECO:0000313" key="5">
    <source>
        <dbReference type="EMBL" id="STP65204.1"/>
    </source>
</evidence>
<keyword evidence="1" id="KW-0238">DNA-binding</keyword>
<dbReference type="Proteomes" id="UP000254396">
    <property type="component" value="Unassembled WGS sequence"/>
</dbReference>
<gene>
    <name evidence="3" type="ORF">DAI13_11560</name>
    <name evidence="4" type="ORF">H9Q64_10410</name>
    <name evidence="5" type="ORF">NCTC13379_01505</name>
    <name evidence="7" type="ORF">P0083_10950</name>
    <name evidence="6" type="ORF">P0D81_06335</name>
</gene>
<dbReference type="InterPro" id="IPR010982">
    <property type="entry name" value="Lambda_DNA-bd_dom_sf"/>
</dbReference>
<dbReference type="SUPFAM" id="SSF47413">
    <property type="entry name" value="lambda repressor-like DNA-binding domains"/>
    <property type="match status" value="3"/>
</dbReference>
<evidence type="ECO:0000313" key="12">
    <source>
        <dbReference type="Proteomes" id="UP001222182"/>
    </source>
</evidence>
<name>A0A1Q1FVS3_ENTFL</name>
<feature type="domain" description="HTH cro/C1-type" evidence="2">
    <location>
        <begin position="15"/>
        <end position="68"/>
    </location>
</feature>
<evidence type="ECO:0000313" key="10">
    <source>
        <dbReference type="Proteomes" id="UP000516122"/>
    </source>
</evidence>
<dbReference type="PANTHER" id="PTHR46558:SF4">
    <property type="entry name" value="DNA-BIDING PHAGE PROTEIN"/>
    <property type="match status" value="1"/>
</dbReference>
<sequence length="309" mass="35934">MQINKDELIKMGNHLKEARLSKQLTQEELARLSNISQATIVKYENGLRSISKKNDRILSDVLGAESFIKDMIQRKQQVLIDLEKYQTKNIFSREDLSKKLGIEISLLNKFLNQSRPLSKNAIVKITQLLSNEGKEILMDIKQEDGSFKLPIIDKIAMGKRIQEIRKNRGETLEKFGKNFTRPAGKNVVNRWEKGTNIPDIERLMNVAYLGKVAVPYILYGETFSKMLKKGSRISKFEKLDSFRMGLRLRKIRRDYRLEREDFGKFFSPPITKWSMDKYENGKDIPNTDRIIQYAYIGKVSLNFLIYGVN</sequence>
<dbReference type="PANTHER" id="PTHR46558">
    <property type="entry name" value="TRACRIPTIONAL REGULATORY PROTEIN-RELATED-RELATED"/>
    <property type="match status" value="1"/>
</dbReference>
<evidence type="ECO:0000313" key="6">
    <source>
        <dbReference type="EMBL" id="WEH23638.1"/>
    </source>
</evidence>
<protein>
    <submittedName>
        <fullName evidence="4">Helix-turn-helix transcriptional regulator</fullName>
    </submittedName>
    <submittedName>
        <fullName evidence="5">Transcriptional repressor DicA</fullName>
    </submittedName>
    <submittedName>
        <fullName evidence="3">XRE family transcriptional regulator</fullName>
    </submittedName>
</protein>
<evidence type="ECO:0000313" key="9">
    <source>
        <dbReference type="Proteomes" id="UP000254396"/>
    </source>
</evidence>
<reference evidence="7 12" key="5">
    <citation type="submission" date="2023-03" db="EMBL/GenBank/DDBJ databases">
        <title>Complete genome sequence of an Enterococcus faecalis urinary isolate.</title>
        <authorList>
            <person name="Brauer A.L."/>
            <person name="Armbruster C.E."/>
        </authorList>
    </citation>
    <scope>NUCLEOTIDE SEQUENCE [LARGE SCALE GENOMIC DNA]</scope>
    <source>
        <strain evidence="7 12">3143</strain>
    </source>
</reference>
<dbReference type="Proteomes" id="UP000516122">
    <property type="component" value="Chromosome"/>
</dbReference>
<dbReference type="CDD" id="cd00093">
    <property type="entry name" value="HTH_XRE"/>
    <property type="match status" value="2"/>
</dbReference>
<dbReference type="EMBL" id="PZZH01000001">
    <property type="protein sequence ID" value="PTN78357.1"/>
    <property type="molecule type" value="Genomic_DNA"/>
</dbReference>
<evidence type="ECO:0000313" key="3">
    <source>
        <dbReference type="EMBL" id="PTN78357.1"/>
    </source>
</evidence>
<dbReference type="EMBL" id="UGIX01000001">
    <property type="protein sequence ID" value="STP65204.1"/>
    <property type="molecule type" value="Genomic_DNA"/>
</dbReference>
<proteinExistence type="predicted"/>
<dbReference type="EMBL" id="CP119528">
    <property type="protein sequence ID" value="WER41843.1"/>
    <property type="molecule type" value="Genomic_DNA"/>
</dbReference>
<dbReference type="Proteomes" id="UP001222182">
    <property type="component" value="Chromosome"/>
</dbReference>
<reference evidence="5 9" key="2">
    <citation type="submission" date="2018-06" db="EMBL/GenBank/DDBJ databases">
        <authorList>
            <consortium name="Pathogen Informatics"/>
            <person name="Doyle S."/>
        </authorList>
    </citation>
    <scope>NUCLEOTIDE SEQUENCE [LARGE SCALE GENOMIC DNA]</scope>
    <source>
        <strain evidence="5 9">NCTC13379</strain>
    </source>
</reference>
<dbReference type="AlphaFoldDB" id="A0A1Q1FVS3"/>
<dbReference type="GO" id="GO:0003677">
    <property type="term" value="F:DNA binding"/>
    <property type="evidence" value="ECO:0007669"/>
    <property type="project" value="UniProtKB-KW"/>
</dbReference>
<organism evidence="3 8">
    <name type="scientific">Enterococcus faecalis</name>
    <name type="common">Streptococcus faecalis</name>
    <dbReference type="NCBI Taxonomy" id="1351"/>
    <lineage>
        <taxon>Bacteria</taxon>
        <taxon>Bacillati</taxon>
        <taxon>Bacillota</taxon>
        <taxon>Bacilli</taxon>
        <taxon>Lactobacillales</taxon>
        <taxon>Enterococcaceae</taxon>
        <taxon>Enterococcus</taxon>
    </lineage>
</organism>
<evidence type="ECO:0000256" key="1">
    <source>
        <dbReference type="ARBA" id="ARBA00023125"/>
    </source>
</evidence>
<dbReference type="SMART" id="SM00530">
    <property type="entry name" value="HTH_XRE"/>
    <property type="match status" value="4"/>
</dbReference>
<evidence type="ECO:0000313" key="11">
    <source>
        <dbReference type="Proteomes" id="UP001221642"/>
    </source>
</evidence>
<reference evidence="4 10" key="3">
    <citation type="submission" date="2020-08" db="EMBL/GenBank/DDBJ databases">
        <title>Enterococcus faecalis SF28073 genome assembly.</title>
        <authorList>
            <person name="Duerkop B.A."/>
            <person name="Johnson C.N."/>
        </authorList>
    </citation>
    <scope>NUCLEOTIDE SEQUENCE [LARGE SCALE GENOMIC DNA]</scope>
    <source>
        <strain evidence="4 10">SF28073</strain>
    </source>
</reference>
<dbReference type="Pfam" id="PF01381">
    <property type="entry name" value="HTH_3"/>
    <property type="match status" value="1"/>
</dbReference>
<dbReference type="Gene3D" id="1.10.260.40">
    <property type="entry name" value="lambda repressor-like DNA-binding domains"/>
    <property type="match status" value="3"/>
</dbReference>
<dbReference type="InterPro" id="IPR001387">
    <property type="entry name" value="Cro/C1-type_HTH"/>
</dbReference>